<sequence>MAVGRVSIALIGLACTVLIVALWFGKHEENETQKRLQLILEGLLNTEKQIRVAPSTRIAVGFGSCRDLIIPSRQLFRNLQAPNDPQNHDVINTHDELLETFTYYFKHGAAAERFVANATLFREILQKAKAAADARFHMGGNAALMATRFAKEGAEVLLGAHMSSDLREQMLEGVTVTGPQVDEDDHHLLLEYSAGEKFVQYQAPRANRFIIHNDHANPRLGSVEGFSEKMVNFSPSLFVLGGVQMMDNFPFQEGQLDRAMNRLLTVLEEVPDTAAVHFEMASYVDAALMLRIIHQVLPLTQSLGMNEQELPNLISLLKYDNISYVADSYPRVATVLDQIRELFRLLHSSKPQSRPLSRIHIHTLAFQAILRVIKDPKNAVREWKATRASAAKAALTAHRHTCGSHEIDVNQAKIIMDDSFTTTNGPNRKRIPFMPDDPVRCWNEDLDGPNVEIEFCVAPVLVCTRVLQTGGGGDNVSAAGLVLQA</sequence>
<dbReference type="InterPro" id="IPR029056">
    <property type="entry name" value="Ribokinase-like"/>
</dbReference>
<evidence type="ECO:0000256" key="6">
    <source>
        <dbReference type="ARBA" id="ARBA00023152"/>
    </source>
</evidence>
<dbReference type="RefSeq" id="XP_022646129.1">
    <property type="nucleotide sequence ID" value="XM_022790394.1"/>
</dbReference>
<evidence type="ECO:0000256" key="3">
    <source>
        <dbReference type="ARBA" id="ARBA00022723"/>
    </source>
</evidence>
<evidence type="ECO:0000256" key="2">
    <source>
        <dbReference type="ARBA" id="ARBA00022679"/>
    </source>
</evidence>
<keyword evidence="2" id="KW-0808">Transferase</keyword>
<keyword evidence="7" id="KW-0472">Membrane</keyword>
<dbReference type="OrthoDB" id="5847021at2759"/>
<dbReference type="AlphaFoldDB" id="A0A7M7J8S0"/>
<feature type="transmembrane region" description="Helical" evidence="7">
    <location>
        <begin position="6"/>
        <end position="25"/>
    </location>
</feature>
<dbReference type="GO" id="GO:0005783">
    <property type="term" value="C:endoplasmic reticulum"/>
    <property type="evidence" value="ECO:0007669"/>
    <property type="project" value="TreeGrafter"/>
</dbReference>
<dbReference type="GO" id="GO:0006006">
    <property type="term" value="P:glucose metabolic process"/>
    <property type="evidence" value="ECO:0007669"/>
    <property type="project" value="TreeGrafter"/>
</dbReference>
<evidence type="ECO:0000256" key="1">
    <source>
        <dbReference type="ARBA" id="ARBA00022490"/>
    </source>
</evidence>
<dbReference type="GO" id="GO:0006096">
    <property type="term" value="P:glycolytic process"/>
    <property type="evidence" value="ECO:0007669"/>
    <property type="project" value="UniProtKB-KW"/>
</dbReference>
<evidence type="ECO:0008006" key="10">
    <source>
        <dbReference type="Google" id="ProtNLM"/>
    </source>
</evidence>
<keyword evidence="3" id="KW-0479">Metal-binding</keyword>
<dbReference type="KEGG" id="vde:111243959"/>
<evidence type="ECO:0000313" key="9">
    <source>
        <dbReference type="Proteomes" id="UP000594260"/>
    </source>
</evidence>
<dbReference type="InParanoid" id="A0A7M7J8S0"/>
<evidence type="ECO:0000256" key="4">
    <source>
        <dbReference type="ARBA" id="ARBA00022777"/>
    </source>
</evidence>
<proteinExistence type="predicted"/>
<keyword evidence="4" id="KW-0418">Kinase</keyword>
<protein>
    <recommendedName>
        <fullName evidence="10">ADP-dependent glucokinase</fullName>
    </recommendedName>
</protein>
<evidence type="ECO:0000256" key="7">
    <source>
        <dbReference type="SAM" id="Phobius"/>
    </source>
</evidence>
<dbReference type="GeneID" id="111243959"/>
<dbReference type="PANTHER" id="PTHR21208:SF1">
    <property type="entry name" value="ADP-DEPENDENT GLUCOKINASE"/>
    <property type="match status" value="1"/>
</dbReference>
<keyword evidence="1" id="KW-0963">Cytoplasm</keyword>
<dbReference type="PROSITE" id="PS51255">
    <property type="entry name" value="ADPK"/>
    <property type="match status" value="1"/>
</dbReference>
<keyword evidence="6" id="KW-0324">Glycolysis</keyword>
<dbReference type="GO" id="GO:0046872">
    <property type="term" value="F:metal ion binding"/>
    <property type="evidence" value="ECO:0007669"/>
    <property type="project" value="UniProtKB-KW"/>
</dbReference>
<dbReference type="SUPFAM" id="SSF53613">
    <property type="entry name" value="Ribokinase-like"/>
    <property type="match status" value="1"/>
</dbReference>
<dbReference type="PANTHER" id="PTHR21208">
    <property type="entry name" value="ADP-DEPENDENT GLUCOKINASE"/>
    <property type="match status" value="1"/>
</dbReference>
<organism evidence="8 9">
    <name type="scientific">Varroa destructor</name>
    <name type="common">Honeybee mite</name>
    <dbReference type="NCBI Taxonomy" id="109461"/>
    <lineage>
        <taxon>Eukaryota</taxon>
        <taxon>Metazoa</taxon>
        <taxon>Ecdysozoa</taxon>
        <taxon>Arthropoda</taxon>
        <taxon>Chelicerata</taxon>
        <taxon>Arachnida</taxon>
        <taxon>Acari</taxon>
        <taxon>Parasitiformes</taxon>
        <taxon>Mesostigmata</taxon>
        <taxon>Gamasina</taxon>
        <taxon>Dermanyssoidea</taxon>
        <taxon>Varroidae</taxon>
        <taxon>Varroa</taxon>
    </lineage>
</organism>
<dbReference type="FunCoup" id="A0A7M7J8S0">
    <property type="interactions" value="1195"/>
</dbReference>
<dbReference type="EnsemblMetazoa" id="XM_022790394">
    <property type="protein sequence ID" value="XP_022646129"/>
    <property type="gene ID" value="LOC111243959"/>
</dbReference>
<keyword evidence="5" id="KW-0460">Magnesium</keyword>
<dbReference type="InterPro" id="IPR007666">
    <property type="entry name" value="ADP_PFK/GK"/>
</dbReference>
<name>A0A7M7J8S0_VARDE</name>
<keyword evidence="7" id="KW-1133">Transmembrane helix</keyword>
<evidence type="ECO:0000313" key="8">
    <source>
        <dbReference type="EnsemblMetazoa" id="XP_022646129"/>
    </source>
</evidence>
<dbReference type="Pfam" id="PF04587">
    <property type="entry name" value="ADP_PFK_GK"/>
    <property type="match status" value="1"/>
</dbReference>
<dbReference type="Gene3D" id="3.40.1190.20">
    <property type="match status" value="1"/>
</dbReference>
<evidence type="ECO:0000256" key="5">
    <source>
        <dbReference type="ARBA" id="ARBA00022842"/>
    </source>
</evidence>
<dbReference type="OMA" id="YQICVAP"/>
<keyword evidence="9" id="KW-1185">Reference proteome</keyword>
<dbReference type="Proteomes" id="UP000594260">
    <property type="component" value="Unplaced"/>
</dbReference>
<keyword evidence="7" id="KW-0812">Transmembrane</keyword>
<reference evidence="8" key="1">
    <citation type="submission" date="2021-01" db="UniProtKB">
        <authorList>
            <consortium name="EnsemblMetazoa"/>
        </authorList>
    </citation>
    <scope>IDENTIFICATION</scope>
</reference>
<dbReference type="GO" id="GO:0043843">
    <property type="term" value="F:ADP-specific glucokinase activity"/>
    <property type="evidence" value="ECO:0007669"/>
    <property type="project" value="TreeGrafter"/>
</dbReference>
<accession>A0A7M7J8S0</accession>